<dbReference type="STRING" id="582744.Msip34_1913"/>
<evidence type="ECO:0000313" key="1">
    <source>
        <dbReference type="EMBL" id="ACT51155.1"/>
    </source>
</evidence>
<dbReference type="eggNOG" id="COG3660">
    <property type="taxonomic scope" value="Bacteria"/>
</dbReference>
<evidence type="ECO:0000313" key="2">
    <source>
        <dbReference type="Proteomes" id="UP000002743"/>
    </source>
</evidence>
<keyword evidence="2" id="KW-1185">Reference proteome</keyword>
<accession>C6X712</accession>
<reference evidence="1 2" key="2">
    <citation type="journal article" date="2011" name="J. Bacteriol.">
        <title>Genomes of three methylotrophs from a single niche uncover genetic and metabolic divergence of Methylophilaceae.</title>
        <authorList>
            <person name="Lapidus A."/>
            <person name="Clum A."/>
            <person name="Labutti K."/>
            <person name="Kaluzhnaya M.G."/>
            <person name="Lim S."/>
            <person name="Beck D.A."/>
            <person name="Glavina Del Rio T."/>
            <person name="Nolan M."/>
            <person name="Mavromatis K."/>
            <person name="Huntemann M."/>
            <person name="Lucas S."/>
            <person name="Lidstrom M.E."/>
            <person name="Ivanova N."/>
            <person name="Chistoserdova L."/>
        </authorList>
    </citation>
    <scope>NUCLEOTIDE SEQUENCE [LARGE SCALE GENOMIC DNA]</scope>
    <source>
        <strain evidence="1 2">SIP3-4</strain>
    </source>
</reference>
<organism evidence="1 2">
    <name type="scientific">Methylovorus glucosotrophus (strain SIP3-4)</name>
    <dbReference type="NCBI Taxonomy" id="582744"/>
    <lineage>
        <taxon>Bacteria</taxon>
        <taxon>Pseudomonadati</taxon>
        <taxon>Pseudomonadota</taxon>
        <taxon>Betaproteobacteria</taxon>
        <taxon>Nitrosomonadales</taxon>
        <taxon>Methylophilaceae</taxon>
        <taxon>Methylovorus</taxon>
    </lineage>
</organism>
<dbReference type="Proteomes" id="UP000002743">
    <property type="component" value="Chromosome"/>
</dbReference>
<reference evidence="2" key="1">
    <citation type="submission" date="2009-07" db="EMBL/GenBank/DDBJ databases">
        <title>Complete sequence of chromosome of Methylovorus sp. SIP3-4.</title>
        <authorList>
            <person name="Lucas S."/>
            <person name="Copeland A."/>
            <person name="Lapidus A."/>
            <person name="Glavina del Rio T."/>
            <person name="Tice H."/>
            <person name="Bruce D."/>
            <person name="Goodwin L."/>
            <person name="Pitluck S."/>
            <person name="Clum A."/>
            <person name="Larimer F."/>
            <person name="Land M."/>
            <person name="Hauser L."/>
            <person name="Kyrpides N."/>
            <person name="Mikhailova N."/>
            <person name="Kayluzhnaya M."/>
            <person name="Chistoserdova L."/>
        </authorList>
    </citation>
    <scope>NUCLEOTIDE SEQUENCE [LARGE SCALE GENOMIC DNA]</scope>
    <source>
        <strain evidence="2">SIP3-4</strain>
    </source>
</reference>
<dbReference type="EMBL" id="CP001674">
    <property type="protein sequence ID" value="ACT51155.1"/>
    <property type="molecule type" value="Genomic_DNA"/>
</dbReference>
<evidence type="ECO:0008006" key="3">
    <source>
        <dbReference type="Google" id="ProtNLM"/>
    </source>
</evidence>
<protein>
    <recommendedName>
        <fullName evidence="3">Nucleoside-diphosphate sugar epimerase</fullName>
    </recommendedName>
</protein>
<proteinExistence type="predicted"/>
<name>C6X712_METGS</name>
<dbReference type="Pfam" id="PF06258">
    <property type="entry name" value="Mito_fiss_Elm1"/>
    <property type="match status" value="1"/>
</dbReference>
<dbReference type="HOGENOM" id="CLU_938851_0_0_4"/>
<dbReference type="AlphaFoldDB" id="C6X712"/>
<dbReference type="InterPro" id="IPR009367">
    <property type="entry name" value="Elm1-like"/>
</dbReference>
<sequence>MLTMHIQGTHEMSTSVNPIVIWRLLDGKPGHETQTLGLVKSLQRHQACESFDIRVSGQVESLFNVASATWPFARGLPLPDLIIGAGHRTHLPMLAARRAYGGKAVVLMQPSLPVALFDLCLIPQHDRYRGGGNYIETRGVLNPLHAEGRHEENKTLIMIGGPSRHYGWDTVNMLSQIRQLLAHRPWMQYTLTTSRRTPADFIVGLHSLSAPNLRVVPFSQTQPGWVAEQLAQSATAWVSEDSVSMVYEALTAQVAVGLLNLPLKQENRVSRGVEHLLQQGMIVRFDSDAHYQQRLHPVAGFTEADRCANWILRRWLQPVPASVPQVATATIA</sequence>
<dbReference type="KEGG" id="mei:Msip34_1913"/>
<gene>
    <name evidence="1" type="ordered locus">Msip34_1913</name>
</gene>